<keyword evidence="1" id="KW-0472">Membrane</keyword>
<proteinExistence type="predicted"/>
<sequence>MAQFAPIFCFVVFLVLWLCYAFVVCSLWWSVKRPYSF</sequence>
<evidence type="ECO:0000256" key="1">
    <source>
        <dbReference type="SAM" id="Phobius"/>
    </source>
</evidence>
<keyword evidence="2" id="KW-0496">Mitochondrion</keyword>
<gene>
    <name evidence="2" type="primary">atp8</name>
</gene>
<dbReference type="EMBL" id="JF969276">
    <property type="protein sequence ID" value="AEH99623.1"/>
    <property type="molecule type" value="Genomic_DNA"/>
</dbReference>
<name>H6BHS9_9BIVA</name>
<geneLocation type="mitochondrion" evidence="2"/>
<reference evidence="2" key="1">
    <citation type="journal article" date="2012" name="Gene">
        <title>Comparative studies of the complete mitochondrial genomes of four Paphia clams and reconsideration of subgenus Neotapes (Bivalvia: Veneridae).</title>
        <authorList>
            <person name="Xu X."/>
            <person name="Wu X."/>
            <person name="Yu Z."/>
        </authorList>
    </citation>
    <scope>NUCLEOTIDE SEQUENCE</scope>
    <source>
        <tissue evidence="2">Adductor muscle</tissue>
    </source>
</reference>
<keyword evidence="1" id="KW-1133">Transmembrane helix</keyword>
<dbReference type="AlphaFoldDB" id="H6BHS9"/>
<feature type="transmembrane region" description="Helical" evidence="1">
    <location>
        <begin position="7"/>
        <end position="31"/>
    </location>
</feature>
<dbReference type="RefSeq" id="YP_005267043.1">
    <property type="nucleotide sequence ID" value="NC_016889.1"/>
</dbReference>
<protein>
    <submittedName>
        <fullName evidence="2">ATP synthase F0 subunit 8</fullName>
    </submittedName>
</protein>
<keyword evidence="1" id="KW-0812">Transmembrane</keyword>
<evidence type="ECO:0000313" key="2">
    <source>
        <dbReference type="EMBL" id="AEH99623.1"/>
    </source>
</evidence>
<organism evidence="2">
    <name type="scientific">Paphia amabilis</name>
    <name type="common">short-necked clam</name>
    <dbReference type="NCBI Taxonomy" id="676961"/>
    <lineage>
        <taxon>Eukaryota</taxon>
        <taxon>Metazoa</taxon>
        <taxon>Spiralia</taxon>
        <taxon>Lophotrochozoa</taxon>
        <taxon>Mollusca</taxon>
        <taxon>Bivalvia</taxon>
        <taxon>Autobranchia</taxon>
        <taxon>Heteroconchia</taxon>
        <taxon>Euheterodonta</taxon>
        <taxon>Imparidentia</taxon>
        <taxon>Neoheterodontei</taxon>
        <taxon>Venerida</taxon>
        <taxon>Veneroidea</taxon>
        <taxon>Veneridae</taxon>
        <taxon>Paphia</taxon>
    </lineage>
</organism>
<dbReference type="CTD" id="4509"/>
<dbReference type="GeneID" id="11705372"/>
<accession>H6BHS9</accession>